<feature type="transmembrane region" description="Helical" evidence="7">
    <location>
        <begin position="305"/>
        <end position="331"/>
    </location>
</feature>
<dbReference type="InterPro" id="IPR045621">
    <property type="entry name" value="BPD_transp_1_N"/>
</dbReference>
<evidence type="ECO:0000256" key="1">
    <source>
        <dbReference type="ARBA" id="ARBA00004651"/>
    </source>
</evidence>
<dbReference type="Pfam" id="PF19300">
    <property type="entry name" value="BPD_transp_1_N"/>
    <property type="match status" value="1"/>
</dbReference>
<feature type="domain" description="ABC transporter type 1 GsiC-like N-terminal" evidence="9">
    <location>
        <begin position="4"/>
        <end position="105"/>
    </location>
</feature>
<comment type="caution">
    <text evidence="10">The sequence shown here is derived from an EMBL/GenBank/DDBJ whole genome shotgun (WGS) entry which is preliminary data.</text>
</comment>
<accession>A0A7C1K2N3</accession>
<evidence type="ECO:0000313" key="10">
    <source>
        <dbReference type="EMBL" id="HEF65323.1"/>
    </source>
</evidence>
<gene>
    <name evidence="10" type="ORF">ENP47_06975</name>
</gene>
<keyword evidence="4 7" id="KW-0812">Transmembrane</keyword>
<feature type="transmembrane region" description="Helical" evidence="7">
    <location>
        <begin position="137"/>
        <end position="159"/>
    </location>
</feature>
<keyword evidence="3" id="KW-1003">Cell membrane</keyword>
<dbReference type="AlphaFoldDB" id="A0A7C1K2N3"/>
<dbReference type="EMBL" id="DSJL01000011">
    <property type="protein sequence ID" value="HEF65323.1"/>
    <property type="molecule type" value="Genomic_DNA"/>
</dbReference>
<evidence type="ECO:0000256" key="4">
    <source>
        <dbReference type="ARBA" id="ARBA00022692"/>
    </source>
</evidence>
<reference evidence="10" key="1">
    <citation type="journal article" date="2020" name="mSystems">
        <title>Genome- and Community-Level Interaction Insights into Carbon Utilization and Element Cycling Functions of Hydrothermarchaeota in Hydrothermal Sediment.</title>
        <authorList>
            <person name="Zhou Z."/>
            <person name="Liu Y."/>
            <person name="Xu W."/>
            <person name="Pan J."/>
            <person name="Luo Z.H."/>
            <person name="Li M."/>
        </authorList>
    </citation>
    <scope>NUCLEOTIDE SEQUENCE [LARGE SCALE GENOMIC DNA]</scope>
    <source>
        <strain evidence="10">SpSt-222</strain>
    </source>
</reference>
<dbReference type="InterPro" id="IPR000515">
    <property type="entry name" value="MetI-like"/>
</dbReference>
<feature type="transmembrane region" description="Helical" evidence="7">
    <location>
        <begin position="259"/>
        <end position="285"/>
    </location>
</feature>
<dbReference type="PANTHER" id="PTHR43163:SF8">
    <property type="entry name" value="D,D-DIPEPTIDE TRANSPORT SYSTEM PERMEASE PROTEIN DDPB-RELATED"/>
    <property type="match status" value="1"/>
</dbReference>
<evidence type="ECO:0000256" key="3">
    <source>
        <dbReference type="ARBA" id="ARBA00022475"/>
    </source>
</evidence>
<dbReference type="GO" id="GO:0005886">
    <property type="term" value="C:plasma membrane"/>
    <property type="evidence" value="ECO:0007669"/>
    <property type="project" value="UniProtKB-SubCell"/>
</dbReference>
<dbReference type="SUPFAM" id="SSF161098">
    <property type="entry name" value="MetI-like"/>
    <property type="match status" value="1"/>
</dbReference>
<proteinExistence type="predicted"/>
<feature type="transmembrane region" description="Helical" evidence="7">
    <location>
        <begin position="104"/>
        <end position="125"/>
    </location>
</feature>
<dbReference type="PANTHER" id="PTHR43163">
    <property type="entry name" value="DIPEPTIDE TRANSPORT SYSTEM PERMEASE PROTEIN DPPB-RELATED"/>
    <property type="match status" value="1"/>
</dbReference>
<dbReference type="InterPro" id="IPR035906">
    <property type="entry name" value="MetI-like_sf"/>
</dbReference>
<dbReference type="Gene3D" id="1.10.3720.10">
    <property type="entry name" value="MetI-like"/>
    <property type="match status" value="1"/>
</dbReference>
<evidence type="ECO:0000256" key="6">
    <source>
        <dbReference type="ARBA" id="ARBA00023136"/>
    </source>
</evidence>
<evidence type="ECO:0000256" key="2">
    <source>
        <dbReference type="ARBA" id="ARBA00022448"/>
    </source>
</evidence>
<keyword evidence="2" id="KW-0813">Transport</keyword>
<comment type="subcellular location">
    <subcellularLocation>
        <location evidence="1">Cell membrane</location>
        <topology evidence="1">Multi-pass membrane protein</topology>
    </subcellularLocation>
</comment>
<keyword evidence="5 7" id="KW-1133">Transmembrane helix</keyword>
<evidence type="ECO:0000256" key="7">
    <source>
        <dbReference type="SAM" id="Phobius"/>
    </source>
</evidence>
<evidence type="ECO:0000256" key="5">
    <source>
        <dbReference type="ARBA" id="ARBA00022989"/>
    </source>
</evidence>
<dbReference type="Pfam" id="PF00528">
    <property type="entry name" value="BPD_transp_1"/>
    <property type="match status" value="1"/>
</dbReference>
<evidence type="ECO:0000259" key="9">
    <source>
        <dbReference type="Pfam" id="PF19300"/>
    </source>
</evidence>
<dbReference type="CDD" id="cd06261">
    <property type="entry name" value="TM_PBP2"/>
    <property type="match status" value="1"/>
</dbReference>
<evidence type="ECO:0000259" key="8">
    <source>
        <dbReference type="Pfam" id="PF00528"/>
    </source>
</evidence>
<name>A0A7C1K2N3_THERO</name>
<feature type="transmembrane region" description="Helical" evidence="7">
    <location>
        <begin position="197"/>
        <end position="220"/>
    </location>
</feature>
<feature type="domain" description="ABC transmembrane type-1" evidence="8">
    <location>
        <begin position="116"/>
        <end position="336"/>
    </location>
</feature>
<protein>
    <submittedName>
        <fullName evidence="10">ABC transporter permease</fullName>
    </submittedName>
</protein>
<keyword evidence="6 7" id="KW-0472">Membrane</keyword>
<feature type="transmembrane region" description="Helical" evidence="7">
    <location>
        <begin position="12"/>
        <end position="31"/>
    </location>
</feature>
<sequence>MLGQFVLRRFILTIPLLFGITLVTFTVSHLIPADPLMAILPERAASDPETVRMYRERWGLDRSLPEQYVFYLRNLLRGDLGESYTSRRPVAQDLRERFPATVELASAAMLYAVTIGMTLGILSAVWHERWIDHLARVISLVGVSLPVFWLGLLALQLFYANLRLLPGPGRIDPRLTAPPFRTGFYTIDSLLAGDLSLFLNVLAHLVLPGMVLGSYAMGIIARMTRSALLDVLGADYIRTARAKGLMEHRVILVHALRNALIPTVTVIGLTFGSLLAGAVLTETIFAWPGIGRYAVDAAMKLDLPAVMGVTLLIAVVYVIVNFVTDVLYGILDPRIRVS</sequence>
<organism evidence="10">
    <name type="scientific">Thermomicrobium roseum</name>
    <dbReference type="NCBI Taxonomy" id="500"/>
    <lineage>
        <taxon>Bacteria</taxon>
        <taxon>Pseudomonadati</taxon>
        <taxon>Thermomicrobiota</taxon>
        <taxon>Thermomicrobia</taxon>
        <taxon>Thermomicrobiales</taxon>
        <taxon>Thermomicrobiaceae</taxon>
        <taxon>Thermomicrobium</taxon>
    </lineage>
</organism>
<dbReference type="GO" id="GO:0071916">
    <property type="term" value="F:dipeptide transmembrane transporter activity"/>
    <property type="evidence" value="ECO:0007669"/>
    <property type="project" value="TreeGrafter"/>
</dbReference>